<reference evidence="2 3" key="1">
    <citation type="submission" date="2022-11" db="EMBL/GenBank/DDBJ databases">
        <title>Minimal conservation of predation-associated metabolite biosynthetic gene clusters underscores biosynthetic potential of Myxococcota including descriptions for ten novel species: Archangium lansinium sp. nov., Myxococcus landrumus sp. nov., Nannocystis bai.</title>
        <authorList>
            <person name="Ahearne A."/>
            <person name="Stevens C."/>
            <person name="Dowd S."/>
        </authorList>
    </citation>
    <scope>NUCLEOTIDE SEQUENCE [LARGE SCALE GENOMIC DNA]</scope>
    <source>
        <strain evidence="2 3">RJM3</strain>
    </source>
</reference>
<evidence type="ECO:0008006" key="4">
    <source>
        <dbReference type="Google" id="ProtNLM"/>
    </source>
</evidence>
<dbReference type="EMBL" id="JAQNDO010000001">
    <property type="protein sequence ID" value="MDC0748948.1"/>
    <property type="molecule type" value="Genomic_DNA"/>
</dbReference>
<feature type="signal peptide" evidence="1">
    <location>
        <begin position="1"/>
        <end position="21"/>
    </location>
</feature>
<protein>
    <recommendedName>
        <fullName evidence="4">Lipoprotein</fullName>
    </recommendedName>
</protein>
<evidence type="ECO:0000313" key="2">
    <source>
        <dbReference type="EMBL" id="MDC0748948.1"/>
    </source>
</evidence>
<feature type="chain" id="PRO_5047137451" description="Lipoprotein" evidence="1">
    <location>
        <begin position="22"/>
        <end position="250"/>
    </location>
</feature>
<sequence length="250" mass="25838">MSRMQHSLVAAVTLCILFASTGCGTSAGPWDEDALGATADELGAGSCVFSWDGSEICPLGGATIAPPDAAGTIRVGNFAKSGAGFSTSFSPTTEWVHAGNMIRSAGGGNSITFTDSSSGTVGSSVSFVQVGTSDTFRVTPSFKDAQGKAVSYNVRVLLHGQVVAEEQGVPGATDFHVVIKDASTIPDLFWRYMHITLKGEYTIPIAMPAGQTTVGDAIEVSPHKSPAFVLPVSKVAVTGTMKAYEILPTK</sequence>
<comment type="caution">
    <text evidence="2">The sequence shown here is derived from an EMBL/GenBank/DDBJ whole genome shotgun (WGS) entry which is preliminary data.</text>
</comment>
<keyword evidence="3" id="KW-1185">Reference proteome</keyword>
<dbReference type="PROSITE" id="PS51257">
    <property type="entry name" value="PROKAR_LIPOPROTEIN"/>
    <property type="match status" value="1"/>
</dbReference>
<evidence type="ECO:0000256" key="1">
    <source>
        <dbReference type="SAM" id="SignalP"/>
    </source>
</evidence>
<dbReference type="RefSeq" id="WP_271928263.1">
    <property type="nucleotide sequence ID" value="NZ_JAQNDO010000001.1"/>
</dbReference>
<evidence type="ECO:0000313" key="3">
    <source>
        <dbReference type="Proteomes" id="UP001221411"/>
    </source>
</evidence>
<organism evidence="2 3">
    <name type="scientific">Polyangium mundeleinium</name>
    <dbReference type="NCBI Taxonomy" id="2995306"/>
    <lineage>
        <taxon>Bacteria</taxon>
        <taxon>Pseudomonadati</taxon>
        <taxon>Myxococcota</taxon>
        <taxon>Polyangia</taxon>
        <taxon>Polyangiales</taxon>
        <taxon>Polyangiaceae</taxon>
        <taxon>Polyangium</taxon>
    </lineage>
</organism>
<gene>
    <name evidence="2" type="ORF">POL67_46905</name>
</gene>
<name>A0ABT5F4E3_9BACT</name>
<proteinExistence type="predicted"/>
<dbReference type="Proteomes" id="UP001221411">
    <property type="component" value="Unassembled WGS sequence"/>
</dbReference>
<keyword evidence="1" id="KW-0732">Signal</keyword>
<accession>A0ABT5F4E3</accession>